<name>A0A517N478_9BACT</name>
<dbReference type="EMBL" id="CP036525">
    <property type="protein sequence ID" value="QDT01945.1"/>
    <property type="molecule type" value="Genomic_DNA"/>
</dbReference>
<organism evidence="1 2">
    <name type="scientific">Rubripirellula lacrimiformis</name>
    <dbReference type="NCBI Taxonomy" id="1930273"/>
    <lineage>
        <taxon>Bacteria</taxon>
        <taxon>Pseudomonadati</taxon>
        <taxon>Planctomycetota</taxon>
        <taxon>Planctomycetia</taxon>
        <taxon>Pirellulales</taxon>
        <taxon>Pirellulaceae</taxon>
        <taxon>Rubripirellula</taxon>
    </lineage>
</organism>
<sequence>MFGDDFIQPSGGLSHVNCFAAFVSAASQRMIVGWLLTQVGRCVPVAYAMACHLRTGARLLLALLSIETVECSNQSSRLMGFRSRVSVVAYCGPENVQYENWGMSSEKVMKAMIQTRTASLSVRVNLLVLVIEAIRKGQDGKQSLLNRSYHGQLWMERGI</sequence>
<keyword evidence="2" id="KW-1185">Reference proteome</keyword>
<evidence type="ECO:0000313" key="1">
    <source>
        <dbReference type="EMBL" id="QDT01945.1"/>
    </source>
</evidence>
<dbReference type="KEGG" id="rlc:K227x_03150"/>
<accession>A0A517N478</accession>
<evidence type="ECO:0000313" key="2">
    <source>
        <dbReference type="Proteomes" id="UP000318538"/>
    </source>
</evidence>
<protein>
    <submittedName>
        <fullName evidence="1">Uncharacterized protein</fullName>
    </submittedName>
</protein>
<proteinExistence type="predicted"/>
<dbReference type="Proteomes" id="UP000318538">
    <property type="component" value="Chromosome"/>
</dbReference>
<gene>
    <name evidence="1" type="ORF">K227x_03150</name>
</gene>
<reference evidence="1 2" key="1">
    <citation type="submission" date="2019-02" db="EMBL/GenBank/DDBJ databases">
        <title>Deep-cultivation of Planctomycetes and their phenomic and genomic characterization uncovers novel biology.</title>
        <authorList>
            <person name="Wiegand S."/>
            <person name="Jogler M."/>
            <person name="Boedeker C."/>
            <person name="Pinto D."/>
            <person name="Vollmers J."/>
            <person name="Rivas-Marin E."/>
            <person name="Kohn T."/>
            <person name="Peeters S.H."/>
            <person name="Heuer A."/>
            <person name="Rast P."/>
            <person name="Oberbeckmann S."/>
            <person name="Bunk B."/>
            <person name="Jeske O."/>
            <person name="Meyerdierks A."/>
            <person name="Storesund J.E."/>
            <person name="Kallscheuer N."/>
            <person name="Luecker S."/>
            <person name="Lage O.M."/>
            <person name="Pohl T."/>
            <person name="Merkel B.J."/>
            <person name="Hornburger P."/>
            <person name="Mueller R.-W."/>
            <person name="Bruemmer F."/>
            <person name="Labrenz M."/>
            <person name="Spormann A.M."/>
            <person name="Op den Camp H."/>
            <person name="Overmann J."/>
            <person name="Amann R."/>
            <person name="Jetten M.S.M."/>
            <person name="Mascher T."/>
            <person name="Medema M.H."/>
            <person name="Devos D.P."/>
            <person name="Kaster A.-K."/>
            <person name="Ovreas L."/>
            <person name="Rohde M."/>
            <person name="Galperin M.Y."/>
            <person name="Jogler C."/>
        </authorList>
    </citation>
    <scope>NUCLEOTIDE SEQUENCE [LARGE SCALE GENOMIC DNA]</scope>
    <source>
        <strain evidence="1 2">K22_7</strain>
    </source>
</reference>
<dbReference type="AlphaFoldDB" id="A0A517N478"/>